<keyword evidence="1" id="KW-0677">Repeat</keyword>
<sequence length="566" mass="57530">MVTRAALCIVAGAWAAQGTAPCTRMTTDGQECAPRWSFEGASYAGCTLNNSFVAGTDWCVTSTRAAELGDRAWQEGWGVCAPGCVETTPAPCPRVAQSGARCRDRWEFGHVAFRGCSTHLGRAEWCAVDSAGADGAAAAFAWEYCKPLSAACRRGELPPGADMTAIVASPPPPPPVWRDTRALGRCQRVTEWGARCYDTWHYKGELQHQCTTTGSSTGKEWCATGGNRAHWDFCREGCVVYGTDCPRVTQTGARCLRSWAYHNTIFEGCTSEYAVYEWCVVDADESKPWDSRWAKCAPGCVDALPPSPPPAPNSGGGGGGSGSGGHGGHGPRGHGGRGHGGGHGGLRWASAMLVVLGASGAALLLLRRFLLGGAAGGAADGDDAARARGGEDKESPRVQLIAQHAALSDSAAFPPAYGAVRDDAPPAHIHVSIVASSPATADTPAAASRALATGAGAIGGGAAAGALGLCSPARSLASENKSSFQSAGSGEADDGDVPLGRTQTFAPEDAAAVERLARAAGAAPGAGADGIGSVEARGGAGEPNGVGVGLARAGRARPGRRSPAAV</sequence>
<keyword evidence="2" id="KW-1015">Disulfide bond</keyword>
<evidence type="ECO:0000256" key="1">
    <source>
        <dbReference type="ARBA" id="ARBA00022737"/>
    </source>
</evidence>
<dbReference type="Pfam" id="PF00040">
    <property type="entry name" value="fn2"/>
    <property type="match status" value="1"/>
</dbReference>
<evidence type="ECO:0000256" key="3">
    <source>
        <dbReference type="SAM" id="MobiDB-lite"/>
    </source>
</evidence>
<evidence type="ECO:0000313" key="7">
    <source>
        <dbReference type="Proteomes" id="UP000751190"/>
    </source>
</evidence>
<keyword evidence="4" id="KW-0732">Signal</keyword>
<comment type="caution">
    <text evidence="6">The sequence shown here is derived from an EMBL/GenBank/DDBJ whole genome shotgun (WGS) entry which is preliminary data.</text>
</comment>
<dbReference type="InterPro" id="IPR013806">
    <property type="entry name" value="Kringle-like"/>
</dbReference>
<evidence type="ECO:0000259" key="5">
    <source>
        <dbReference type="Pfam" id="PF00040"/>
    </source>
</evidence>
<evidence type="ECO:0000256" key="2">
    <source>
        <dbReference type="ARBA" id="ARBA00023157"/>
    </source>
</evidence>
<protein>
    <recommendedName>
        <fullName evidence="5">Fibronectin type-II domain-containing protein</fullName>
    </recommendedName>
</protein>
<feature type="signal peptide" evidence="4">
    <location>
        <begin position="1"/>
        <end position="15"/>
    </location>
</feature>
<dbReference type="AlphaFoldDB" id="A0A8J6C0D3"/>
<dbReference type="OrthoDB" id="406838at2759"/>
<feature type="compositionally biased region" description="Gly residues" evidence="3">
    <location>
        <begin position="314"/>
        <end position="328"/>
    </location>
</feature>
<keyword evidence="7" id="KW-1185">Reference proteome</keyword>
<dbReference type="EMBL" id="JAGTXO010000063">
    <property type="protein sequence ID" value="KAG8457792.1"/>
    <property type="molecule type" value="Genomic_DNA"/>
</dbReference>
<dbReference type="InterPro" id="IPR000562">
    <property type="entry name" value="FN_type2_dom"/>
</dbReference>
<dbReference type="InterPro" id="IPR036943">
    <property type="entry name" value="FN_type2_sf"/>
</dbReference>
<feature type="chain" id="PRO_5035319612" description="Fibronectin type-II domain-containing protein" evidence="4">
    <location>
        <begin position="16"/>
        <end position="566"/>
    </location>
</feature>
<accession>A0A8J6C0D3</accession>
<dbReference type="Gene3D" id="2.10.10.10">
    <property type="entry name" value="Fibronectin, type II, collagen-binding"/>
    <property type="match status" value="1"/>
</dbReference>
<feature type="region of interest" description="Disordered" evidence="3">
    <location>
        <begin position="522"/>
        <end position="566"/>
    </location>
</feature>
<dbReference type="Proteomes" id="UP000751190">
    <property type="component" value="Unassembled WGS sequence"/>
</dbReference>
<feature type="region of interest" description="Disordered" evidence="3">
    <location>
        <begin position="481"/>
        <end position="502"/>
    </location>
</feature>
<dbReference type="SUPFAM" id="SSF57440">
    <property type="entry name" value="Kringle-like"/>
    <property type="match status" value="1"/>
</dbReference>
<gene>
    <name evidence="6" type="ORF">KFE25_005805</name>
</gene>
<name>A0A8J6C0D3_DIALT</name>
<feature type="compositionally biased region" description="Gly residues" evidence="3">
    <location>
        <begin position="538"/>
        <end position="548"/>
    </location>
</feature>
<reference evidence="6" key="1">
    <citation type="submission" date="2021-05" db="EMBL/GenBank/DDBJ databases">
        <title>The genome of the haptophyte Pavlova lutheri (Diacronema luteri, Pavlovales) - a model for lipid biosynthesis in eukaryotic algae.</title>
        <authorList>
            <person name="Hulatt C.J."/>
            <person name="Posewitz M.C."/>
        </authorList>
    </citation>
    <scope>NUCLEOTIDE SEQUENCE</scope>
    <source>
        <strain evidence="6">NIVA-4/92</strain>
    </source>
</reference>
<evidence type="ECO:0000256" key="4">
    <source>
        <dbReference type="SAM" id="SignalP"/>
    </source>
</evidence>
<feature type="region of interest" description="Disordered" evidence="3">
    <location>
        <begin position="377"/>
        <end position="396"/>
    </location>
</feature>
<evidence type="ECO:0000313" key="6">
    <source>
        <dbReference type="EMBL" id="KAG8457792.1"/>
    </source>
</evidence>
<organism evidence="6 7">
    <name type="scientific">Diacronema lutheri</name>
    <name type="common">Unicellular marine alga</name>
    <name type="synonym">Monochrysis lutheri</name>
    <dbReference type="NCBI Taxonomy" id="2081491"/>
    <lineage>
        <taxon>Eukaryota</taxon>
        <taxon>Haptista</taxon>
        <taxon>Haptophyta</taxon>
        <taxon>Pavlovophyceae</taxon>
        <taxon>Pavlovales</taxon>
        <taxon>Pavlovaceae</taxon>
        <taxon>Diacronema</taxon>
    </lineage>
</organism>
<proteinExistence type="predicted"/>
<feature type="domain" description="Fibronectin type-II" evidence="5">
    <location>
        <begin position="201"/>
        <end position="234"/>
    </location>
</feature>
<feature type="region of interest" description="Disordered" evidence="3">
    <location>
        <begin position="305"/>
        <end position="342"/>
    </location>
</feature>
<feature type="compositionally biased region" description="Basic and acidic residues" evidence="3">
    <location>
        <begin position="383"/>
        <end position="396"/>
    </location>
</feature>